<keyword evidence="1" id="KW-1133">Transmembrane helix</keyword>
<feature type="transmembrane region" description="Helical" evidence="1">
    <location>
        <begin position="40"/>
        <end position="63"/>
    </location>
</feature>
<evidence type="ECO:0000313" key="3">
    <source>
        <dbReference type="Proteomes" id="UP000018888"/>
    </source>
</evidence>
<evidence type="ECO:0000313" key="2">
    <source>
        <dbReference type="EMBL" id="POG76837.1"/>
    </source>
</evidence>
<name>A0A2P4QGT4_RHIID</name>
<evidence type="ECO:0000256" key="1">
    <source>
        <dbReference type="SAM" id="Phobius"/>
    </source>
</evidence>
<dbReference type="AlphaFoldDB" id="A0A2P4QGT4"/>
<accession>A0A2P4QGT4</accession>
<gene>
    <name evidence="2" type="ORF">GLOIN_2v1552802</name>
</gene>
<sequence length="67" mass="8376">IFLINILFSLQEHYKRCSFNIIWKLVAEFFPQRFFCIFEIFYWKSISFSFCFIATYYHIVFIIQKLL</sequence>
<organism evidence="2 3">
    <name type="scientific">Rhizophagus irregularis (strain DAOM 181602 / DAOM 197198 / MUCL 43194)</name>
    <name type="common">Arbuscular mycorrhizal fungus</name>
    <name type="synonym">Glomus intraradices</name>
    <dbReference type="NCBI Taxonomy" id="747089"/>
    <lineage>
        <taxon>Eukaryota</taxon>
        <taxon>Fungi</taxon>
        <taxon>Fungi incertae sedis</taxon>
        <taxon>Mucoromycota</taxon>
        <taxon>Glomeromycotina</taxon>
        <taxon>Glomeromycetes</taxon>
        <taxon>Glomerales</taxon>
        <taxon>Glomeraceae</taxon>
        <taxon>Rhizophagus</taxon>
    </lineage>
</organism>
<keyword evidence="1" id="KW-0472">Membrane</keyword>
<dbReference type="EMBL" id="AUPC02000046">
    <property type="protein sequence ID" value="POG76837.1"/>
    <property type="molecule type" value="Genomic_DNA"/>
</dbReference>
<reference evidence="2 3" key="1">
    <citation type="journal article" date="2013" name="Proc. Natl. Acad. Sci. U.S.A.">
        <title>Genome of an arbuscular mycorrhizal fungus provides insight into the oldest plant symbiosis.</title>
        <authorList>
            <person name="Tisserant E."/>
            <person name="Malbreil M."/>
            <person name="Kuo A."/>
            <person name="Kohler A."/>
            <person name="Symeonidi A."/>
            <person name="Balestrini R."/>
            <person name="Charron P."/>
            <person name="Duensing N."/>
            <person name="Frei Dit Frey N."/>
            <person name="Gianinazzi-Pearson V."/>
            <person name="Gilbert L.B."/>
            <person name="Handa Y."/>
            <person name="Herr J.R."/>
            <person name="Hijri M."/>
            <person name="Koul R."/>
            <person name="Kawaguchi M."/>
            <person name="Krajinski F."/>
            <person name="Lammers P.J."/>
            <person name="Masclaux F.G."/>
            <person name="Murat C."/>
            <person name="Morin E."/>
            <person name="Ndikumana S."/>
            <person name="Pagni M."/>
            <person name="Petitpierre D."/>
            <person name="Requena N."/>
            <person name="Rosikiewicz P."/>
            <person name="Riley R."/>
            <person name="Saito K."/>
            <person name="San Clemente H."/>
            <person name="Shapiro H."/>
            <person name="van Tuinen D."/>
            <person name="Becard G."/>
            <person name="Bonfante P."/>
            <person name="Paszkowski U."/>
            <person name="Shachar-Hill Y.Y."/>
            <person name="Tuskan G.A."/>
            <person name="Young P.W."/>
            <person name="Sanders I.R."/>
            <person name="Henrissat B."/>
            <person name="Rensing S.A."/>
            <person name="Grigoriev I.V."/>
            <person name="Corradi N."/>
            <person name="Roux C."/>
            <person name="Martin F."/>
        </authorList>
    </citation>
    <scope>NUCLEOTIDE SEQUENCE [LARGE SCALE GENOMIC DNA]</scope>
    <source>
        <strain evidence="2 3">DAOM 197198</strain>
    </source>
</reference>
<protein>
    <submittedName>
        <fullName evidence="2">Uncharacterized protein</fullName>
    </submittedName>
</protein>
<keyword evidence="1" id="KW-0812">Transmembrane</keyword>
<comment type="caution">
    <text evidence="2">The sequence shown here is derived from an EMBL/GenBank/DDBJ whole genome shotgun (WGS) entry which is preliminary data.</text>
</comment>
<dbReference type="Proteomes" id="UP000018888">
    <property type="component" value="Unassembled WGS sequence"/>
</dbReference>
<keyword evidence="3" id="KW-1185">Reference proteome</keyword>
<feature type="non-terminal residue" evidence="2">
    <location>
        <position position="1"/>
    </location>
</feature>
<reference evidence="2 3" key="2">
    <citation type="journal article" date="2018" name="New Phytol.">
        <title>High intraspecific genome diversity in the model arbuscular mycorrhizal symbiont Rhizophagus irregularis.</title>
        <authorList>
            <person name="Chen E.C.H."/>
            <person name="Morin E."/>
            <person name="Beaudet D."/>
            <person name="Noel J."/>
            <person name="Yildirir G."/>
            <person name="Ndikumana S."/>
            <person name="Charron P."/>
            <person name="St-Onge C."/>
            <person name="Giorgi J."/>
            <person name="Kruger M."/>
            <person name="Marton T."/>
            <person name="Ropars J."/>
            <person name="Grigoriev I.V."/>
            <person name="Hainaut M."/>
            <person name="Henrissat B."/>
            <person name="Roux C."/>
            <person name="Martin F."/>
            <person name="Corradi N."/>
        </authorList>
    </citation>
    <scope>NUCLEOTIDE SEQUENCE [LARGE SCALE GENOMIC DNA]</scope>
    <source>
        <strain evidence="2 3">DAOM 197198</strain>
    </source>
</reference>
<proteinExistence type="predicted"/>